<dbReference type="AlphaFoldDB" id="A0A505DRU7"/>
<evidence type="ECO:0000259" key="1">
    <source>
        <dbReference type="Pfam" id="PF00561"/>
    </source>
</evidence>
<keyword evidence="2" id="KW-0378">Hydrolase</keyword>
<dbReference type="OrthoDB" id="9780765at2"/>
<keyword evidence="3" id="KW-1185">Reference proteome</keyword>
<feature type="domain" description="AB hydrolase-1" evidence="1">
    <location>
        <begin position="17"/>
        <end position="239"/>
    </location>
</feature>
<dbReference type="Gene3D" id="3.40.50.1820">
    <property type="entry name" value="alpha/beta hydrolase"/>
    <property type="match status" value="1"/>
</dbReference>
<evidence type="ECO:0000313" key="2">
    <source>
        <dbReference type="EMBL" id="TPQ24018.1"/>
    </source>
</evidence>
<dbReference type="SUPFAM" id="SSF53474">
    <property type="entry name" value="alpha/beta-Hydrolases"/>
    <property type="match status" value="1"/>
</dbReference>
<sequence>MARDVIPYEVQGSGAGRVILLHHWFGDRTAFAPMREHLNGEAFSYAFPDCRGCGEAQQMAGAFTMEEIAADVLAVADELDWDTFSVVGHSMGAIAAQLVLLNAPDRVRSLIGVAPMPASGFPLEGEYRDLFYGAVENPANRRAIIDTVTGGQEDDAWLDAMVSRSLARTTPEAFRGYLESWSTTDFHERVRGNRTPVLVVTGAHDPVLGADAARGTWLEWYPNAELDVLDGCGHFPTEETPQALAASLVQFLSRFAK</sequence>
<dbReference type="InterPro" id="IPR029058">
    <property type="entry name" value="AB_hydrolase_fold"/>
</dbReference>
<evidence type="ECO:0000313" key="3">
    <source>
        <dbReference type="Proteomes" id="UP000317378"/>
    </source>
</evidence>
<dbReference type="Pfam" id="PF00561">
    <property type="entry name" value="Abhydrolase_1"/>
    <property type="match status" value="1"/>
</dbReference>
<name>A0A505DRU7_9ACTN</name>
<dbReference type="InterPro" id="IPR050266">
    <property type="entry name" value="AB_hydrolase_sf"/>
</dbReference>
<comment type="caution">
    <text evidence="2">The sequence shown here is derived from an EMBL/GenBank/DDBJ whole genome shotgun (WGS) entry which is preliminary data.</text>
</comment>
<organism evidence="2 3">
    <name type="scientific">Streptomyces sporangiiformans</name>
    <dbReference type="NCBI Taxonomy" id="2315329"/>
    <lineage>
        <taxon>Bacteria</taxon>
        <taxon>Bacillati</taxon>
        <taxon>Actinomycetota</taxon>
        <taxon>Actinomycetes</taxon>
        <taxon>Kitasatosporales</taxon>
        <taxon>Streptomycetaceae</taxon>
        <taxon>Streptomyces</taxon>
    </lineage>
</organism>
<dbReference type="GO" id="GO:0016787">
    <property type="term" value="F:hydrolase activity"/>
    <property type="evidence" value="ECO:0007669"/>
    <property type="project" value="UniProtKB-KW"/>
</dbReference>
<protein>
    <submittedName>
        <fullName evidence="2">Alpha/beta hydrolase</fullName>
    </submittedName>
</protein>
<proteinExistence type="predicted"/>
<accession>A0A505DRU7</accession>
<dbReference type="PANTHER" id="PTHR43798">
    <property type="entry name" value="MONOACYLGLYCEROL LIPASE"/>
    <property type="match status" value="1"/>
</dbReference>
<dbReference type="Proteomes" id="UP000317378">
    <property type="component" value="Unassembled WGS sequence"/>
</dbReference>
<dbReference type="InterPro" id="IPR000073">
    <property type="entry name" value="AB_hydrolase_1"/>
</dbReference>
<gene>
    <name evidence="2" type="ORF">FGD71_001120</name>
</gene>
<reference evidence="2 3" key="1">
    <citation type="submission" date="2019-06" db="EMBL/GenBank/DDBJ databases">
        <title>Streptomyces sporangiiformans sp. nov., a novel actinomycete isolated from soil in Mount Song.</title>
        <authorList>
            <person name="Han L."/>
        </authorList>
    </citation>
    <scope>NUCLEOTIDE SEQUENCE [LARGE SCALE GENOMIC DNA]</scope>
    <source>
        <strain evidence="2 3">NEAU-SSA 1</strain>
    </source>
</reference>
<dbReference type="EMBL" id="VCHX02000026">
    <property type="protein sequence ID" value="TPQ24018.1"/>
    <property type="molecule type" value="Genomic_DNA"/>
</dbReference>